<dbReference type="KEGG" id="sgd:ELQ87_07775"/>
<protein>
    <submittedName>
        <fullName evidence="2">Uncharacterized protein</fullName>
    </submittedName>
</protein>
<evidence type="ECO:0000313" key="3">
    <source>
        <dbReference type="EMBL" id="QCN88948.1"/>
    </source>
</evidence>
<reference evidence="3 5" key="1">
    <citation type="submission" date="2018-04" db="EMBL/GenBank/DDBJ databases">
        <title>Complete genome sequences of Streptomyces griseoviridis K61 and characterization of antagonistic properties of biological control agents.</title>
        <authorList>
            <person name="Mariita R.M."/>
            <person name="Sello J.K."/>
        </authorList>
    </citation>
    <scope>NUCLEOTIDE SEQUENCE [LARGE SCALE GENOMIC DNA]</scope>
    <source>
        <strain evidence="3 5">K61</strain>
    </source>
</reference>
<dbReference type="RefSeq" id="WP_127177100.1">
    <property type="nucleotide sequence ID" value="NZ_CP029078.1"/>
</dbReference>
<dbReference type="OrthoDB" id="4315969at2"/>
<name>A0A3Q9KTP8_STRGD</name>
<feature type="signal peptide" evidence="1">
    <location>
        <begin position="1"/>
        <end position="29"/>
    </location>
</feature>
<evidence type="ECO:0000313" key="5">
    <source>
        <dbReference type="Proteomes" id="UP000501753"/>
    </source>
</evidence>
<evidence type="ECO:0000313" key="2">
    <source>
        <dbReference type="EMBL" id="AZS84193.1"/>
    </source>
</evidence>
<keyword evidence="1" id="KW-0732">Signal</keyword>
<keyword evidence="5" id="KW-1185">Reference proteome</keyword>
<evidence type="ECO:0000256" key="1">
    <source>
        <dbReference type="SAM" id="SignalP"/>
    </source>
</evidence>
<reference evidence="2 4" key="2">
    <citation type="submission" date="2018-12" db="EMBL/GenBank/DDBJ databases">
        <title>Streptomyces griseoviridis F1-27 complete genome.</title>
        <authorList>
            <person name="Mariita R.M."/>
            <person name="Sello J.K."/>
        </authorList>
    </citation>
    <scope>NUCLEOTIDE SEQUENCE [LARGE SCALE GENOMIC DNA]</scope>
    <source>
        <strain evidence="2 4">F1-27</strain>
    </source>
</reference>
<sequence>MRLRQHAAVGVVPVLLAAFTAALAPAAHAVPSRDAAPAVAASCYGSAHSYSKPSGNNDYPTGSSYLTTTSNCTDINIKTNTNRYVEVCWLSTGTCQSSYTLTTAGEWTTVATNVLNGTDFFFWFRSDASSTGSWAA</sequence>
<dbReference type="Proteomes" id="UP000501753">
    <property type="component" value="Chromosome"/>
</dbReference>
<dbReference type="AlphaFoldDB" id="A0A3Q9KTP8"/>
<dbReference type="Proteomes" id="UP000271291">
    <property type="component" value="Chromosome"/>
</dbReference>
<dbReference type="EMBL" id="CP029078">
    <property type="protein sequence ID" value="QCN88948.1"/>
    <property type="molecule type" value="Genomic_DNA"/>
</dbReference>
<organism evidence="2 4">
    <name type="scientific">Streptomyces griseoviridis</name>
    <dbReference type="NCBI Taxonomy" id="45398"/>
    <lineage>
        <taxon>Bacteria</taxon>
        <taxon>Bacillati</taxon>
        <taxon>Actinomycetota</taxon>
        <taxon>Actinomycetes</taxon>
        <taxon>Kitasatosporales</taxon>
        <taxon>Streptomycetaceae</taxon>
        <taxon>Streptomyces</taxon>
    </lineage>
</organism>
<gene>
    <name evidence="3" type="ORF">DDJ31_31575</name>
    <name evidence="2" type="ORF">ELQ87_07775</name>
</gene>
<feature type="chain" id="PRO_5044599731" evidence="1">
    <location>
        <begin position="30"/>
        <end position="136"/>
    </location>
</feature>
<dbReference type="EMBL" id="CP034687">
    <property type="protein sequence ID" value="AZS84193.1"/>
    <property type="molecule type" value="Genomic_DNA"/>
</dbReference>
<proteinExistence type="predicted"/>
<evidence type="ECO:0000313" key="4">
    <source>
        <dbReference type="Proteomes" id="UP000271291"/>
    </source>
</evidence>
<accession>A0A3Q9KTP8</accession>